<dbReference type="PIRSF" id="PIRSF016661">
    <property type="entry name" value="BioY"/>
    <property type="match status" value="1"/>
</dbReference>
<feature type="transmembrane region" description="Helical" evidence="3">
    <location>
        <begin position="154"/>
        <end position="178"/>
    </location>
</feature>
<sequence>MKGSRMSAYDIVIGSLFVALMAVGANITSIAPFLSVLGVPLTLQTFFAILAGIILGSRLGTFSIMVYVILGLIGAPIFAQFSGGLGTIFSPTFGFILSYLAVAYVSGKIAEARRSSVVYIAAALAGVAMNYLIGVNLFYAAMNFWVGGEGISYVVAWSSMLLFLLKDVTLAVVAGLFAHRLEKTFLQRTSLRQAKAS</sequence>
<feature type="transmembrane region" description="Helical" evidence="3">
    <location>
        <begin position="7"/>
        <end position="27"/>
    </location>
</feature>
<keyword evidence="3" id="KW-1133">Transmembrane helix</keyword>
<evidence type="ECO:0000313" key="4">
    <source>
        <dbReference type="EMBL" id="TGB02744.1"/>
    </source>
</evidence>
<dbReference type="Pfam" id="PF02632">
    <property type="entry name" value="BioY"/>
    <property type="match status" value="1"/>
</dbReference>
<dbReference type="PANTHER" id="PTHR34295:SF1">
    <property type="entry name" value="BIOTIN TRANSPORTER BIOY"/>
    <property type="match status" value="1"/>
</dbReference>
<dbReference type="PANTHER" id="PTHR34295">
    <property type="entry name" value="BIOTIN TRANSPORTER BIOY"/>
    <property type="match status" value="1"/>
</dbReference>
<organism evidence="4 5">
    <name type="scientific">Halobacillus salinus</name>
    <dbReference type="NCBI Taxonomy" id="192814"/>
    <lineage>
        <taxon>Bacteria</taxon>
        <taxon>Bacillati</taxon>
        <taxon>Bacillota</taxon>
        <taxon>Bacilli</taxon>
        <taxon>Bacillales</taxon>
        <taxon>Bacillaceae</taxon>
        <taxon>Halobacillus</taxon>
    </lineage>
</organism>
<dbReference type="GO" id="GO:0005886">
    <property type="term" value="C:plasma membrane"/>
    <property type="evidence" value="ECO:0007669"/>
    <property type="project" value="UniProtKB-SubCell"/>
</dbReference>
<feature type="transmembrane region" description="Helical" evidence="3">
    <location>
        <begin position="62"/>
        <end position="79"/>
    </location>
</feature>
<dbReference type="AlphaFoldDB" id="A0A4Z0GY49"/>
<keyword evidence="2" id="KW-1003">Cell membrane</keyword>
<dbReference type="RefSeq" id="WP_135327700.1">
    <property type="nucleotide sequence ID" value="NZ_SRJC01000002.1"/>
</dbReference>
<dbReference type="GO" id="GO:0015225">
    <property type="term" value="F:biotin transmembrane transporter activity"/>
    <property type="evidence" value="ECO:0007669"/>
    <property type="project" value="UniProtKB-UniRule"/>
</dbReference>
<dbReference type="STRING" id="192814.GCA_900166575_02920"/>
<evidence type="ECO:0000256" key="2">
    <source>
        <dbReference type="PIRNR" id="PIRNR016661"/>
    </source>
</evidence>
<dbReference type="Gene3D" id="1.10.1760.20">
    <property type="match status" value="1"/>
</dbReference>
<gene>
    <name evidence="4" type="ORF">E4663_11335</name>
</gene>
<feature type="transmembrane region" description="Helical" evidence="3">
    <location>
        <begin position="117"/>
        <end position="142"/>
    </location>
</feature>
<keyword evidence="2" id="KW-0813">Transport</keyword>
<comment type="subcellular location">
    <subcellularLocation>
        <location evidence="2">Cell membrane</location>
        <topology evidence="2">Multi-pass membrane protein</topology>
    </subcellularLocation>
</comment>
<comment type="similarity">
    <text evidence="1 2">Belongs to the BioY family.</text>
</comment>
<dbReference type="Proteomes" id="UP000297982">
    <property type="component" value="Unassembled WGS sequence"/>
</dbReference>
<keyword evidence="2 3" id="KW-0472">Membrane</keyword>
<proteinExistence type="inferred from homology"/>
<keyword evidence="5" id="KW-1185">Reference proteome</keyword>
<comment type="caution">
    <text evidence="4">The sequence shown here is derived from an EMBL/GenBank/DDBJ whole genome shotgun (WGS) entry which is preliminary data.</text>
</comment>
<name>A0A4Z0GY49_9BACI</name>
<evidence type="ECO:0000313" key="5">
    <source>
        <dbReference type="Proteomes" id="UP000297982"/>
    </source>
</evidence>
<dbReference type="EMBL" id="SRJC01000002">
    <property type="protein sequence ID" value="TGB02744.1"/>
    <property type="molecule type" value="Genomic_DNA"/>
</dbReference>
<protein>
    <recommendedName>
        <fullName evidence="2">Biotin transporter</fullName>
    </recommendedName>
</protein>
<accession>A0A4Z0GY49</accession>
<feature type="transmembrane region" description="Helical" evidence="3">
    <location>
        <begin position="33"/>
        <end position="55"/>
    </location>
</feature>
<feature type="transmembrane region" description="Helical" evidence="3">
    <location>
        <begin position="85"/>
        <end position="105"/>
    </location>
</feature>
<keyword evidence="3" id="KW-0812">Transmembrane</keyword>
<dbReference type="InterPro" id="IPR003784">
    <property type="entry name" value="BioY"/>
</dbReference>
<evidence type="ECO:0000256" key="1">
    <source>
        <dbReference type="ARBA" id="ARBA00010692"/>
    </source>
</evidence>
<reference evidence="4 5" key="1">
    <citation type="journal article" date="2003" name="Int. J. Syst. Evol. Microbiol.">
        <title>Halobacillus salinus sp. nov., isolated from a salt lake on the coast of the East Sea in Korea.</title>
        <authorList>
            <person name="Yoon J.H."/>
            <person name="Kang K.H."/>
            <person name="Park Y.H."/>
        </authorList>
    </citation>
    <scope>NUCLEOTIDE SEQUENCE [LARGE SCALE GENOMIC DNA]</scope>
    <source>
        <strain evidence="4 5">HSL-3</strain>
    </source>
</reference>
<evidence type="ECO:0000256" key="3">
    <source>
        <dbReference type="SAM" id="Phobius"/>
    </source>
</evidence>